<dbReference type="PANTHER" id="PTHR33710">
    <property type="entry name" value="BNAC02G09200D PROTEIN"/>
    <property type="match status" value="1"/>
</dbReference>
<dbReference type="InterPro" id="IPR036691">
    <property type="entry name" value="Endo/exonu/phosph_ase_sf"/>
</dbReference>
<feature type="region of interest" description="Disordered" evidence="1">
    <location>
        <begin position="130"/>
        <end position="160"/>
    </location>
</feature>
<feature type="compositionally biased region" description="Low complexity" evidence="1">
    <location>
        <begin position="130"/>
        <end position="141"/>
    </location>
</feature>
<gene>
    <name evidence="2" type="ORF">FSB_LOCUS12516</name>
</gene>
<name>A0A2N9FCX8_FAGSY</name>
<dbReference type="PANTHER" id="PTHR33710:SF64">
    <property type="entry name" value="ENDONUCLEASE_EXONUCLEASE_PHOSPHATASE DOMAIN-CONTAINING PROTEIN"/>
    <property type="match status" value="1"/>
</dbReference>
<evidence type="ECO:0008006" key="3">
    <source>
        <dbReference type="Google" id="ProtNLM"/>
    </source>
</evidence>
<dbReference type="Gene3D" id="3.60.10.10">
    <property type="entry name" value="Endonuclease/exonuclease/phosphatase"/>
    <property type="match status" value="1"/>
</dbReference>
<dbReference type="SUPFAM" id="SSF56219">
    <property type="entry name" value="DNase I-like"/>
    <property type="match status" value="2"/>
</dbReference>
<protein>
    <recommendedName>
        <fullName evidence="3">Endonuclease/exonuclease/phosphatase domain-containing protein</fullName>
    </recommendedName>
</protein>
<evidence type="ECO:0000313" key="2">
    <source>
        <dbReference type="EMBL" id="SPC84634.1"/>
    </source>
</evidence>
<reference evidence="2" key="1">
    <citation type="submission" date="2018-02" db="EMBL/GenBank/DDBJ databases">
        <authorList>
            <person name="Cohen D.B."/>
            <person name="Kent A.D."/>
        </authorList>
    </citation>
    <scope>NUCLEOTIDE SEQUENCE</scope>
</reference>
<dbReference type="EMBL" id="OIVN01000724">
    <property type="protein sequence ID" value="SPC84634.1"/>
    <property type="molecule type" value="Genomic_DNA"/>
</dbReference>
<proteinExistence type="predicted"/>
<dbReference type="AlphaFoldDB" id="A0A2N9FCX8"/>
<sequence>MTRNFFKHRRDGYKAIHVVQRSNRYGHFLEISEFHSGSCQGVLRLPKGKGRQGWRDFSWLCRSFWDRVAPAKGIAGTYDHRNGVRDARKGERALKSPGVNARVEIRLDLISECEPSGNWTVSQAHLIQPNAQAPQKPKPQNSQVLKQPTGPASPITKVWRPKVNKEINPSLLPKLFGAVDLDPTLETSSMSGTPSVLTPTFLTEVNDASSSKSPTEPSTDTWAMLLRDKKWLFMLLMPPLPPLPLSTNPFFALSSENLGLESAWSESTVEVWANESTHSTSSPLDLSDPEVEVEEGVEQIIQADGSGVHVLLVVLSGFEWGFSGVYGPHRDVERRLMWEELAGVGTWWDIPWCVGSDFNTVRYPTDQMGMDRLTPSMQDFSNFIFDMGLLDLLSNESSNSLLESVSRGTIQSLWRGQYVDWLRLDSLGASRGILIMWDSRVVEKVDEAMGHFSLFCRFKVVLSGFEWGFSGVYGPHKDVERRLMWEELAGVGAWLDIPWCVSGDFNTVRYPTDRVGMDRLTPSMQDFSDFIFDMGLLDLPLKRGNITWSNSRSQSQLDRFLFSPSLEDHFSKIN</sequence>
<organism evidence="2">
    <name type="scientific">Fagus sylvatica</name>
    <name type="common">Beechnut</name>
    <dbReference type="NCBI Taxonomy" id="28930"/>
    <lineage>
        <taxon>Eukaryota</taxon>
        <taxon>Viridiplantae</taxon>
        <taxon>Streptophyta</taxon>
        <taxon>Embryophyta</taxon>
        <taxon>Tracheophyta</taxon>
        <taxon>Spermatophyta</taxon>
        <taxon>Magnoliopsida</taxon>
        <taxon>eudicotyledons</taxon>
        <taxon>Gunneridae</taxon>
        <taxon>Pentapetalae</taxon>
        <taxon>rosids</taxon>
        <taxon>fabids</taxon>
        <taxon>Fagales</taxon>
        <taxon>Fagaceae</taxon>
        <taxon>Fagus</taxon>
    </lineage>
</organism>
<accession>A0A2N9FCX8</accession>
<evidence type="ECO:0000256" key="1">
    <source>
        <dbReference type="SAM" id="MobiDB-lite"/>
    </source>
</evidence>